<evidence type="ECO:0000256" key="1">
    <source>
        <dbReference type="ARBA" id="ARBA00004196"/>
    </source>
</evidence>
<proteinExistence type="predicted"/>
<evidence type="ECO:0000259" key="4">
    <source>
        <dbReference type="Pfam" id="PF13407"/>
    </source>
</evidence>
<organism evidence="5 6">
    <name type="scientific">Alicyclobacillus sacchari</name>
    <dbReference type="NCBI Taxonomy" id="392010"/>
    <lineage>
        <taxon>Bacteria</taxon>
        <taxon>Bacillati</taxon>
        <taxon>Bacillota</taxon>
        <taxon>Bacilli</taxon>
        <taxon>Bacillales</taxon>
        <taxon>Alicyclobacillaceae</taxon>
        <taxon>Alicyclobacillus</taxon>
    </lineage>
</organism>
<keyword evidence="6" id="KW-1185">Reference proteome</keyword>
<feature type="domain" description="Periplasmic binding protein" evidence="4">
    <location>
        <begin position="47"/>
        <end position="307"/>
    </location>
</feature>
<dbReference type="CDD" id="cd19995">
    <property type="entry name" value="PBP1_ABC_xylose_binding-like"/>
    <property type="match status" value="1"/>
</dbReference>
<dbReference type="InterPro" id="IPR050555">
    <property type="entry name" value="Bact_Solute-Bind_Prot2"/>
</dbReference>
<feature type="signal peptide" evidence="3">
    <location>
        <begin position="1"/>
        <end position="34"/>
    </location>
</feature>
<dbReference type="RefSeq" id="WP_134160503.1">
    <property type="nucleotide sequence ID" value="NZ_SORF01000012.1"/>
</dbReference>
<evidence type="ECO:0000313" key="6">
    <source>
        <dbReference type="Proteomes" id="UP000294581"/>
    </source>
</evidence>
<protein>
    <submittedName>
        <fullName evidence="5">Monosaccharide ABC transporter substrate-binding protein (CUT2 family)</fullName>
    </submittedName>
</protein>
<dbReference type="EMBL" id="SORF01000012">
    <property type="protein sequence ID" value="TDY43065.1"/>
    <property type="molecule type" value="Genomic_DNA"/>
</dbReference>
<evidence type="ECO:0000256" key="3">
    <source>
        <dbReference type="SAM" id="SignalP"/>
    </source>
</evidence>
<dbReference type="GO" id="GO:0030246">
    <property type="term" value="F:carbohydrate binding"/>
    <property type="evidence" value="ECO:0007669"/>
    <property type="project" value="TreeGrafter"/>
</dbReference>
<comment type="caution">
    <text evidence="5">The sequence shown here is derived from an EMBL/GenBank/DDBJ whole genome shotgun (WGS) entry which is preliminary data.</text>
</comment>
<dbReference type="PANTHER" id="PTHR30036">
    <property type="entry name" value="D-XYLOSE-BINDING PERIPLASMIC PROTEIN"/>
    <property type="match status" value="1"/>
</dbReference>
<accession>A0A4R8LID4</accession>
<dbReference type="InterPro" id="IPR028082">
    <property type="entry name" value="Peripla_BP_I"/>
</dbReference>
<dbReference type="GO" id="GO:0030288">
    <property type="term" value="C:outer membrane-bounded periplasmic space"/>
    <property type="evidence" value="ECO:0007669"/>
    <property type="project" value="TreeGrafter"/>
</dbReference>
<dbReference type="OrthoDB" id="9769193at2"/>
<keyword evidence="2 3" id="KW-0732">Signal</keyword>
<dbReference type="Proteomes" id="UP000294581">
    <property type="component" value="Unassembled WGS sequence"/>
</dbReference>
<evidence type="ECO:0000313" key="5">
    <source>
        <dbReference type="EMBL" id="TDY43065.1"/>
    </source>
</evidence>
<feature type="chain" id="PRO_5020301488" evidence="3">
    <location>
        <begin position="35"/>
        <end position="359"/>
    </location>
</feature>
<dbReference type="AlphaFoldDB" id="A0A4R8LID4"/>
<dbReference type="Gene3D" id="3.40.50.2300">
    <property type="match status" value="2"/>
</dbReference>
<name>A0A4R8LID4_9BACL</name>
<dbReference type="Pfam" id="PF13407">
    <property type="entry name" value="Peripla_BP_4"/>
    <property type="match status" value="1"/>
</dbReference>
<dbReference type="PROSITE" id="PS51257">
    <property type="entry name" value="PROKAR_LIPOPROTEIN"/>
    <property type="match status" value="1"/>
</dbReference>
<dbReference type="InterPro" id="IPR025997">
    <property type="entry name" value="SBP_2_dom"/>
</dbReference>
<evidence type="ECO:0000256" key="2">
    <source>
        <dbReference type="ARBA" id="ARBA00022729"/>
    </source>
</evidence>
<sequence>MGKKTWSIRASIASAVLAASSCGVGIALSTSAQAASSAAPKVKIAFLMPETASSPRWEYDDRPDFIAEMKKLDPNAQIIYNNAQGSESTQLQQVESAITNGAQLLVVAPVNGYAASTIVTEASRAKIPVISYDRLIMNANVQYYVSFNNVEVGRLQGEYIAQHTKKGGTVVMLDGAPTDPNAKQFAQGAHQVLDPLFKSGKLKLGYEQYTQNWDSATAQTEMEQALTKLNNKVNGVLAANDNLAGAAIQALTQQHIKGIPVTGQDATDAGLHRIYYEGTQSMTVYKPIKEEAQAAADLAYDILTGKKPTGLVNGSTSNGAAKIPSVLLTPIMVTKANVASTVIKDGYTTWAHIKNPAQQ</sequence>
<dbReference type="PANTHER" id="PTHR30036:SF1">
    <property type="entry name" value="D-XYLOSE-BINDING PERIPLASMIC PROTEIN"/>
    <property type="match status" value="1"/>
</dbReference>
<reference evidence="5 6" key="1">
    <citation type="submission" date="2019-03" db="EMBL/GenBank/DDBJ databases">
        <title>Genomic Encyclopedia of Type Strains, Phase IV (KMG-IV): sequencing the most valuable type-strain genomes for metagenomic binning, comparative biology and taxonomic classification.</title>
        <authorList>
            <person name="Goeker M."/>
        </authorList>
    </citation>
    <scope>NUCLEOTIDE SEQUENCE [LARGE SCALE GENOMIC DNA]</scope>
    <source>
        <strain evidence="5 6">DSM 17974</strain>
    </source>
</reference>
<gene>
    <name evidence="5" type="ORF">C7445_11249</name>
</gene>
<comment type="subcellular location">
    <subcellularLocation>
        <location evidence="1">Cell envelope</location>
    </subcellularLocation>
</comment>
<dbReference type="SUPFAM" id="SSF53822">
    <property type="entry name" value="Periplasmic binding protein-like I"/>
    <property type="match status" value="1"/>
</dbReference>